<protein>
    <submittedName>
        <fullName evidence="2">Variable surface protein</fullName>
    </submittedName>
</protein>
<evidence type="ECO:0000256" key="1">
    <source>
        <dbReference type="SAM" id="Phobius"/>
    </source>
</evidence>
<accession>A0A1Y1JRB6</accession>
<keyword evidence="1" id="KW-0812">Transmembrane</keyword>
<gene>
    <name evidence="2" type="ORF">PGO_000630</name>
</gene>
<evidence type="ECO:0000313" key="2">
    <source>
        <dbReference type="EMBL" id="GAW84018.1"/>
    </source>
</evidence>
<sequence>MIPSSVIDDVRSNLLTHVDYNMLFPRIWDDYSRSVKIHHLKVHGLSELAFACEQFGKDVAKPTSRPSNFIFPCTNLGLYLNYIKHKTYEDRRRSCKYFSYMLKREIMDKNPKCIGLNVCYNKMIDIFKQIKYRRMDLNVCRDQVEELKNDSYYILYNLDELYKKFYKLKEYNNENHYTWAGSYVPSCEKYYKIILEKYEENKNSSLKTLLDKYKKEFDENMTKLNAYKSAYKSRHEYPTTNKSIKTRTDRSIGAKTDVGINTGMGSFMTFFVFIIIVIIFIFYKYTNYGSYLHPSVKKIRKMMNKKNKENINIKDSFERRQKNSFGNIYHVVYTSVDH</sequence>
<dbReference type="RefSeq" id="XP_028546607.1">
    <property type="nucleotide sequence ID" value="XM_028690806.1"/>
</dbReference>
<keyword evidence="3" id="KW-1185">Reference proteome</keyword>
<evidence type="ECO:0000313" key="3">
    <source>
        <dbReference type="Proteomes" id="UP000195521"/>
    </source>
</evidence>
<dbReference type="AlphaFoldDB" id="A0A1Y1JRB6"/>
<reference evidence="3" key="1">
    <citation type="submission" date="2017-04" db="EMBL/GenBank/DDBJ databases">
        <title>Plasmodium gonderi genome.</title>
        <authorList>
            <person name="Arisue N."/>
            <person name="Honma H."/>
            <person name="Kawai S."/>
            <person name="Tougan T."/>
            <person name="Tanabe K."/>
            <person name="Horii T."/>
        </authorList>
    </citation>
    <scope>NUCLEOTIDE SEQUENCE [LARGE SCALE GENOMIC DNA]</scope>
    <source>
        <strain evidence="3">ATCC 30045</strain>
    </source>
</reference>
<feature type="transmembrane region" description="Helical" evidence="1">
    <location>
        <begin position="264"/>
        <end position="283"/>
    </location>
</feature>
<keyword evidence="1" id="KW-0472">Membrane</keyword>
<keyword evidence="1" id="KW-1133">Transmembrane helix</keyword>
<dbReference type="GeneID" id="39744826"/>
<proteinExistence type="predicted"/>
<dbReference type="Proteomes" id="UP000195521">
    <property type="component" value="Unassembled WGS sequence"/>
</dbReference>
<dbReference type="EMBL" id="BDQF01000064">
    <property type="protein sequence ID" value="GAW84018.1"/>
    <property type="molecule type" value="Genomic_DNA"/>
</dbReference>
<comment type="caution">
    <text evidence="2">The sequence shown here is derived from an EMBL/GenBank/DDBJ whole genome shotgun (WGS) entry which is preliminary data.</text>
</comment>
<name>A0A1Y1JRB6_PLAGO</name>
<organism evidence="2 3">
    <name type="scientific">Plasmodium gonderi</name>
    <dbReference type="NCBI Taxonomy" id="77519"/>
    <lineage>
        <taxon>Eukaryota</taxon>
        <taxon>Sar</taxon>
        <taxon>Alveolata</taxon>
        <taxon>Apicomplexa</taxon>
        <taxon>Aconoidasida</taxon>
        <taxon>Haemosporida</taxon>
        <taxon>Plasmodiidae</taxon>
        <taxon>Plasmodium</taxon>
        <taxon>Plasmodium (Plasmodium)</taxon>
    </lineage>
</organism>